<evidence type="ECO:0000256" key="1">
    <source>
        <dbReference type="PROSITE-ProRule" id="PRU00221"/>
    </source>
</evidence>
<dbReference type="InterPro" id="IPR036322">
    <property type="entry name" value="WD40_repeat_dom_sf"/>
</dbReference>
<keyword evidence="1" id="KW-0853">WD repeat</keyword>
<feature type="region of interest" description="Disordered" evidence="2">
    <location>
        <begin position="214"/>
        <end position="345"/>
    </location>
</feature>
<feature type="compositionally biased region" description="Polar residues" evidence="2">
    <location>
        <begin position="281"/>
        <end position="298"/>
    </location>
</feature>
<dbReference type="AlphaFoldDB" id="A0A8J6B7J0"/>
<dbReference type="PANTHER" id="PTHR19879:SF1">
    <property type="entry name" value="CANNONBALL-RELATED"/>
    <property type="match status" value="1"/>
</dbReference>
<evidence type="ECO:0000259" key="3">
    <source>
        <dbReference type="Pfam" id="PF05018"/>
    </source>
</evidence>
<feature type="domain" description="CFA20" evidence="3">
    <location>
        <begin position="33"/>
        <end position="185"/>
    </location>
</feature>
<dbReference type="SMART" id="SM00320">
    <property type="entry name" value="WD40"/>
    <property type="match status" value="3"/>
</dbReference>
<dbReference type="SUPFAM" id="SSF50998">
    <property type="entry name" value="Quinoprotein alcohol dehydrogenase-like"/>
    <property type="match status" value="1"/>
</dbReference>
<dbReference type="InterPro" id="IPR011047">
    <property type="entry name" value="Quinoprotein_ADH-like_sf"/>
</dbReference>
<gene>
    <name evidence="4" type="ORF">J8273_6412</name>
</gene>
<name>A0A8J6B7J0_9EUKA</name>
<dbReference type="GO" id="GO:0016251">
    <property type="term" value="F:RNA polymerase II general transcription initiation factor activity"/>
    <property type="evidence" value="ECO:0007669"/>
    <property type="project" value="TreeGrafter"/>
</dbReference>
<feature type="compositionally biased region" description="Basic residues" evidence="2">
    <location>
        <begin position="300"/>
        <end position="312"/>
    </location>
</feature>
<dbReference type="InterPro" id="IPR015943">
    <property type="entry name" value="WD40/YVTN_repeat-like_dom_sf"/>
</dbReference>
<evidence type="ECO:0000313" key="5">
    <source>
        <dbReference type="Proteomes" id="UP000717585"/>
    </source>
</evidence>
<dbReference type="GO" id="GO:0005669">
    <property type="term" value="C:transcription factor TFIID complex"/>
    <property type="evidence" value="ECO:0007669"/>
    <property type="project" value="TreeGrafter"/>
</dbReference>
<dbReference type="InterPro" id="IPR007714">
    <property type="entry name" value="CFA20_dom"/>
</dbReference>
<proteinExistence type="predicted"/>
<sequence>MGCQSLFKRLNMLSDKPDCSVFPPRRNISELYHIDSSIKRNSLSLKGKISEMRFSGPKNPWIESNGLKGRYLYIQLAPDLSRLGPKPHFSLFVYLNVKGSASICLRISNLYQSASHDTRQHVSIVPVTLDKWATIVVDLHELVTGVHGRDAHLSVRQVHINSSCAVHDVITSDELYDPDRMPTELWLPRPAGMAYSALFDWIVVDTTTRPVIVKSTPRTVKRGTKKTAPTPKQTTPPATVPSPADSTPEIVPAVTEPTTRPKSARAKGSRPKSAPAVGNDADTQTTPMIAQTPQIAQHSSKPHPKSSRKPAKKSPSGLTPLLNALPVAPTSPPPPPAAVPSPFGQTAVLGQAGNSAVFDSTGRTLIFPAGDRLAVLALDDMTQPRKLLEAHGAAVIGLGSAVHRDLVASVDSCMTLRLWNMELCACVAKVQLPGFPSRQPRAVIAVSDFGEAVLVSGRDSQGRMRTVLIGTALLVAKTPAHTVSGLVLPLATPVSLPVTTLDMRRVNKAEVGLTCPILPAENPETTAEADQVSPVFLRATDVCSDLEEPKSISFLPTSNDKFVIAQSNAIRFCRHHMGNIRHINFPMTGVTGVAVSRVNTDAIHVATTTGLTDISISDRSIHPFRGEPLDAVVTTSTNLVTVSSAGVLCAHDRFSVELGPVVFIAASPLDTHVVTVGVDSTVTLVCLDTHASTSLVRSHTKPVSDACTVVTSSMFVTCGLDRSVRLWDSDTLQQRVEFSFGDETTTVSLFGEYILSANGTKLNILSPETLGALHSLELLSSVASITPDLEHARVYVATADETVAAIAFDHGEPAVAKLTKHVISPQCKRWGITTGPGAIVTIAPSHALLCVMARPSLAVQHVIKLSKEYLAVAVAFCGRDTVAALVHKGNDKNFSIHIYSISTGHRVSSQPLGLLAGYPEEVFRYYTGEHPMPPLLVSPDNSLVFAPGPAIGSLWVVDVSGQLQPTPVTLCGSTISGMAFQLNATTPSMLVWSIESAVSWVIEYKAPVRPDFSALIDAHMNEGLREEQASPEPAPPPKPVFVTHLSDAMKEIVSGSADPVAVEDLAGRVQSMMSNFETRLKMMDGDDEEA</sequence>
<dbReference type="GO" id="GO:0006367">
    <property type="term" value="P:transcription initiation at RNA polymerase II promoter"/>
    <property type="evidence" value="ECO:0007669"/>
    <property type="project" value="TreeGrafter"/>
</dbReference>
<dbReference type="SUPFAM" id="SSF50978">
    <property type="entry name" value="WD40 repeat-like"/>
    <property type="match status" value="1"/>
</dbReference>
<comment type="caution">
    <text evidence="4">The sequence shown here is derived from an EMBL/GenBank/DDBJ whole genome shotgun (WGS) entry which is preliminary data.</text>
</comment>
<dbReference type="InterPro" id="IPR001680">
    <property type="entry name" value="WD40_rpt"/>
</dbReference>
<accession>A0A8J6B7J0</accession>
<dbReference type="OrthoDB" id="47802at2759"/>
<evidence type="ECO:0000256" key="2">
    <source>
        <dbReference type="SAM" id="MobiDB-lite"/>
    </source>
</evidence>
<dbReference type="Pfam" id="PF05018">
    <property type="entry name" value="CFA20_dom"/>
    <property type="match status" value="1"/>
</dbReference>
<reference evidence="4" key="1">
    <citation type="submission" date="2021-05" db="EMBL/GenBank/DDBJ databases">
        <title>A free-living protist that lacks canonical eukaryotic 1 DNA replication and segregation systems.</title>
        <authorList>
            <person name="Salas-Leiva D.E."/>
            <person name="Tromer E.C."/>
            <person name="Curtis B.A."/>
            <person name="Jerlstrom-Hultqvist J."/>
            <person name="Kolisko M."/>
            <person name="Yi Z."/>
            <person name="Salas-Leiva J.S."/>
            <person name="Gallot-Lavallee L."/>
            <person name="Kops G.J.P.L."/>
            <person name="Archibald J.M."/>
            <person name="Simpson A.G.B."/>
            <person name="Roger A.J."/>
        </authorList>
    </citation>
    <scope>NUCLEOTIDE SEQUENCE</scope>
    <source>
        <strain evidence="4">BICM</strain>
    </source>
</reference>
<organism evidence="4 5">
    <name type="scientific">Carpediemonas membranifera</name>
    <dbReference type="NCBI Taxonomy" id="201153"/>
    <lineage>
        <taxon>Eukaryota</taxon>
        <taxon>Metamonada</taxon>
        <taxon>Carpediemonas-like organisms</taxon>
        <taxon>Carpediemonas</taxon>
    </lineage>
</organism>
<dbReference type="Gene3D" id="2.130.10.10">
    <property type="entry name" value="YVTN repeat-like/Quinoprotein amine dehydrogenase"/>
    <property type="match status" value="1"/>
</dbReference>
<feature type="compositionally biased region" description="Low complexity" evidence="2">
    <location>
        <begin position="226"/>
        <end position="237"/>
    </location>
</feature>
<feature type="repeat" description="WD" evidence="1">
    <location>
        <begin position="696"/>
        <end position="737"/>
    </location>
</feature>
<feature type="compositionally biased region" description="Pro residues" evidence="2">
    <location>
        <begin position="329"/>
        <end position="339"/>
    </location>
</feature>
<dbReference type="EMBL" id="JAHDYR010000053">
    <property type="protein sequence ID" value="KAG9391647.1"/>
    <property type="molecule type" value="Genomic_DNA"/>
</dbReference>
<dbReference type="Proteomes" id="UP000717585">
    <property type="component" value="Unassembled WGS sequence"/>
</dbReference>
<evidence type="ECO:0000313" key="4">
    <source>
        <dbReference type="EMBL" id="KAG9391647.1"/>
    </source>
</evidence>
<keyword evidence="5" id="KW-1185">Reference proteome</keyword>
<protein>
    <recommendedName>
        <fullName evidence="3">CFA20 domain-containing protein</fullName>
    </recommendedName>
</protein>
<dbReference type="PANTHER" id="PTHR19879">
    <property type="entry name" value="TRANSCRIPTION INITIATION FACTOR TFIID"/>
    <property type="match status" value="1"/>
</dbReference>
<dbReference type="PROSITE" id="PS50082">
    <property type="entry name" value="WD_REPEATS_2"/>
    <property type="match status" value="1"/>
</dbReference>